<evidence type="ECO:0000256" key="2">
    <source>
        <dbReference type="SAM" id="Phobius"/>
    </source>
</evidence>
<evidence type="ECO:0000313" key="4">
    <source>
        <dbReference type="Proteomes" id="UP001261125"/>
    </source>
</evidence>
<name>A0ABU3SIK9_9MICO</name>
<reference evidence="3 4" key="1">
    <citation type="submission" date="2023-09" db="EMBL/GenBank/DDBJ databases">
        <title>Microbacterium fusihabitans sp. nov., Microbacterium phycihabitans sp. nov., and Microbacterium cervinum sp. nov., isolated from dried seaweeds of beach.</title>
        <authorList>
            <person name="Lee S.D."/>
        </authorList>
    </citation>
    <scope>NUCLEOTIDE SEQUENCE [LARGE SCALE GENOMIC DNA]</scope>
    <source>
        <strain evidence="3 4">KSW2-29</strain>
    </source>
</reference>
<gene>
    <name evidence="3" type="ORF">RWH44_02850</name>
</gene>
<keyword evidence="4" id="KW-1185">Reference proteome</keyword>
<dbReference type="Proteomes" id="UP001261125">
    <property type="component" value="Unassembled WGS sequence"/>
</dbReference>
<evidence type="ECO:0000313" key="3">
    <source>
        <dbReference type="EMBL" id="MDU0344634.1"/>
    </source>
</evidence>
<accession>A0ABU3SIK9</accession>
<keyword evidence="2" id="KW-0812">Transmembrane</keyword>
<feature type="transmembrane region" description="Helical" evidence="2">
    <location>
        <begin position="75"/>
        <end position="108"/>
    </location>
</feature>
<proteinExistence type="predicted"/>
<comment type="caution">
    <text evidence="3">The sequence shown here is derived from an EMBL/GenBank/DDBJ whole genome shotgun (WGS) entry which is preliminary data.</text>
</comment>
<evidence type="ECO:0008006" key="5">
    <source>
        <dbReference type="Google" id="ProtNLM"/>
    </source>
</evidence>
<organism evidence="3 4">
    <name type="scientific">Microbacterium phycohabitans</name>
    <dbReference type="NCBI Taxonomy" id="3075993"/>
    <lineage>
        <taxon>Bacteria</taxon>
        <taxon>Bacillati</taxon>
        <taxon>Actinomycetota</taxon>
        <taxon>Actinomycetes</taxon>
        <taxon>Micrococcales</taxon>
        <taxon>Microbacteriaceae</taxon>
        <taxon>Microbacterium</taxon>
    </lineage>
</organism>
<dbReference type="EMBL" id="JAWDIT010000001">
    <property type="protein sequence ID" value="MDU0344634.1"/>
    <property type="molecule type" value="Genomic_DNA"/>
</dbReference>
<sequence length="149" mass="16085">MTDQTPPTRRARKETPEPAAAPIDPRRPWMVPAGERPEIADDDPERLPTAQLEMAAFGDHLIPYVPPAPAPPRSLAPWALAVAILALAAALITGWLLPLGVIGTILAAISLRRPHDGRRVAVWALCLSLLAVVFSAGWLIWGFSQLAVR</sequence>
<protein>
    <recommendedName>
        <fullName evidence="5">DUF4190 domain-containing protein</fullName>
    </recommendedName>
</protein>
<keyword evidence="2" id="KW-0472">Membrane</keyword>
<feature type="transmembrane region" description="Helical" evidence="2">
    <location>
        <begin position="120"/>
        <end position="141"/>
    </location>
</feature>
<feature type="region of interest" description="Disordered" evidence="1">
    <location>
        <begin position="1"/>
        <end position="44"/>
    </location>
</feature>
<keyword evidence="2" id="KW-1133">Transmembrane helix</keyword>
<evidence type="ECO:0000256" key="1">
    <source>
        <dbReference type="SAM" id="MobiDB-lite"/>
    </source>
</evidence>
<dbReference type="RefSeq" id="WP_316003406.1">
    <property type="nucleotide sequence ID" value="NZ_JAWDIT010000001.1"/>
</dbReference>